<dbReference type="GO" id="GO:0051213">
    <property type="term" value="F:dioxygenase activity"/>
    <property type="evidence" value="ECO:0007669"/>
    <property type="project" value="UniProtKB-KW"/>
</dbReference>
<comment type="cofactor">
    <cofactor evidence="1">
        <name>Zn(2+)</name>
        <dbReference type="ChEBI" id="CHEBI:29105"/>
    </cofactor>
</comment>
<dbReference type="Proteomes" id="UP001320148">
    <property type="component" value="Chromosome"/>
</dbReference>
<sequence length="247" mass="28145">MQVIAGKIEKPSAILVVSAHWEQKIPTITSGTHPSLLYDYYGFPEEAYAIEYPCPGERDLAQKVQQALADADITARLDEERGFDHGLFVPLKIMYPEPTIPCIQLSIVRTLDPMEHIHIGRALQRLTHEKLLVIGSGFSFHNMKAFFAPETPELNAQNQSFESWLSDTCSNQRITEEERAKRLAQWEEAPFARYCHPREDHLLPLHVCYGLAGTYCSERFELTILNKRSSMYLWSATAEPDISGKNH</sequence>
<evidence type="ECO:0000256" key="5">
    <source>
        <dbReference type="ARBA" id="ARBA00023002"/>
    </source>
</evidence>
<keyword evidence="4" id="KW-0862">Zinc</keyword>
<evidence type="ECO:0000256" key="3">
    <source>
        <dbReference type="ARBA" id="ARBA00022723"/>
    </source>
</evidence>
<accession>A0ABN6F226</accession>
<keyword evidence="5" id="KW-0560">Oxidoreductase</keyword>
<keyword evidence="8" id="KW-1185">Reference proteome</keyword>
<organism evidence="7 8">
    <name type="scientific">Desulfoluna limicola</name>
    <dbReference type="NCBI Taxonomy" id="2810562"/>
    <lineage>
        <taxon>Bacteria</taxon>
        <taxon>Pseudomonadati</taxon>
        <taxon>Thermodesulfobacteriota</taxon>
        <taxon>Desulfobacteria</taxon>
        <taxon>Desulfobacterales</taxon>
        <taxon>Desulfolunaceae</taxon>
        <taxon>Desulfoluna</taxon>
    </lineage>
</organism>
<keyword evidence="3" id="KW-0479">Metal-binding</keyword>
<evidence type="ECO:0000259" key="6">
    <source>
        <dbReference type="Pfam" id="PF02900"/>
    </source>
</evidence>
<gene>
    <name evidence="7" type="ORF">DSLASN_09320</name>
</gene>
<evidence type="ECO:0000256" key="2">
    <source>
        <dbReference type="ARBA" id="ARBA00007581"/>
    </source>
</evidence>
<reference evidence="7 8" key="1">
    <citation type="submission" date="2021-02" db="EMBL/GenBank/DDBJ databases">
        <title>Complete genome of Desulfoluna sp. strain ASN36.</title>
        <authorList>
            <person name="Takahashi A."/>
            <person name="Kojima H."/>
            <person name="Fukui M."/>
        </authorList>
    </citation>
    <scope>NUCLEOTIDE SEQUENCE [LARGE SCALE GENOMIC DNA]</scope>
    <source>
        <strain evidence="7 8">ASN36</strain>
    </source>
</reference>
<dbReference type="CDD" id="cd07363">
    <property type="entry name" value="45_DOPA_Dioxygenase"/>
    <property type="match status" value="1"/>
</dbReference>
<dbReference type="InterPro" id="IPR004183">
    <property type="entry name" value="Xdiol_dOase_suB"/>
</dbReference>
<evidence type="ECO:0000313" key="7">
    <source>
        <dbReference type="EMBL" id="BCS95300.1"/>
    </source>
</evidence>
<name>A0ABN6F226_9BACT</name>
<evidence type="ECO:0000256" key="4">
    <source>
        <dbReference type="ARBA" id="ARBA00022833"/>
    </source>
</evidence>
<dbReference type="Pfam" id="PF02900">
    <property type="entry name" value="LigB"/>
    <property type="match status" value="1"/>
</dbReference>
<dbReference type="PANTHER" id="PTHR30096">
    <property type="entry name" value="4,5-DOPA DIOXYGENASE EXTRADIOL-LIKE PROTEIN"/>
    <property type="match status" value="1"/>
</dbReference>
<dbReference type="EMBL" id="AP024488">
    <property type="protein sequence ID" value="BCS95300.1"/>
    <property type="molecule type" value="Genomic_DNA"/>
</dbReference>
<protein>
    <submittedName>
        <fullName evidence="7">Dioxygenase</fullName>
    </submittedName>
</protein>
<dbReference type="InterPro" id="IPR014436">
    <property type="entry name" value="Extradiol_dOase_DODA"/>
</dbReference>
<dbReference type="RefSeq" id="WP_236891559.1">
    <property type="nucleotide sequence ID" value="NZ_AP024488.1"/>
</dbReference>
<comment type="similarity">
    <text evidence="2">Belongs to the DODA-type extradiol aromatic ring-opening dioxygenase family.</text>
</comment>
<proteinExistence type="inferred from homology"/>
<evidence type="ECO:0000313" key="8">
    <source>
        <dbReference type="Proteomes" id="UP001320148"/>
    </source>
</evidence>
<dbReference type="Gene3D" id="3.40.830.10">
    <property type="entry name" value="LigB-like"/>
    <property type="match status" value="1"/>
</dbReference>
<keyword evidence="7" id="KW-0223">Dioxygenase</keyword>
<dbReference type="PIRSF" id="PIRSF006157">
    <property type="entry name" value="Doxgns_DODA"/>
    <property type="match status" value="1"/>
</dbReference>
<dbReference type="PANTHER" id="PTHR30096:SF0">
    <property type="entry name" value="4,5-DOPA DIOXYGENASE EXTRADIOL-LIKE PROTEIN"/>
    <property type="match status" value="1"/>
</dbReference>
<feature type="domain" description="Extradiol ring-cleavage dioxygenase class III enzyme subunit B" evidence="6">
    <location>
        <begin position="5"/>
        <end position="214"/>
    </location>
</feature>
<dbReference type="SUPFAM" id="SSF53213">
    <property type="entry name" value="LigB-like"/>
    <property type="match status" value="1"/>
</dbReference>
<evidence type="ECO:0000256" key="1">
    <source>
        <dbReference type="ARBA" id="ARBA00001947"/>
    </source>
</evidence>